<accession>A0A3Q9FVR2</accession>
<dbReference type="OrthoDB" id="3515845at2"/>
<gene>
    <name evidence="1" type="ORF">EKH77_02825</name>
</gene>
<protein>
    <submittedName>
        <fullName evidence="1">Uncharacterized protein</fullName>
    </submittedName>
</protein>
<evidence type="ECO:0000313" key="1">
    <source>
        <dbReference type="EMBL" id="AZQ70290.1"/>
    </source>
</evidence>
<organism evidence="1 2">
    <name type="scientific">Streptomyces luteoverticillatus</name>
    <name type="common">Streptoverticillium luteoverticillatus</name>
    <dbReference type="NCBI Taxonomy" id="66425"/>
    <lineage>
        <taxon>Bacteria</taxon>
        <taxon>Bacillati</taxon>
        <taxon>Actinomycetota</taxon>
        <taxon>Actinomycetes</taxon>
        <taxon>Kitasatosporales</taxon>
        <taxon>Streptomycetaceae</taxon>
        <taxon>Streptomyces</taxon>
    </lineage>
</organism>
<keyword evidence="2" id="KW-1185">Reference proteome</keyword>
<evidence type="ECO:0000313" key="2">
    <source>
        <dbReference type="Proteomes" id="UP000267900"/>
    </source>
</evidence>
<proteinExistence type="predicted"/>
<name>A0A3Q9FVR2_STRLT</name>
<reference evidence="1 2" key="1">
    <citation type="submission" date="2018-12" db="EMBL/GenBank/DDBJ databases">
        <title>The whole draft genome of Streptomyce luteoverticillatus CGMCC 15060.</title>
        <authorList>
            <person name="Feng Z."/>
            <person name="Chen G."/>
            <person name="Zhang J."/>
            <person name="Zhu H."/>
            <person name="Yu X."/>
            <person name="Zhang W."/>
            <person name="Zhang X."/>
        </authorList>
    </citation>
    <scope>NUCLEOTIDE SEQUENCE [LARGE SCALE GENOMIC DNA]</scope>
    <source>
        <strain evidence="1 2">CGMCC 15060</strain>
    </source>
</reference>
<sequence length="392" mass="43914">MYEFIPDGDPALDFTRGTGSTGWHPDSFRQKGWRAVYRASPRFVSVGWRRTMDKPSEATVTIPLAALDDARLRYPAIQPFRTVLGIVRDGYMVWGGIVWNLRVDLEERTLELAARDFLSYYETNHAYGGWSTKAGGDFQSDILKRMALRAEWGIQTSTAAITAMPRKRELSFLENEFKPSLDVMQDLADNIGGFFFRSAAWRAHNGTELRHDIRNTVDRTPRTATDPAGLPLPDLVDGTTCEVQELFLNGENIATTAYTIGASGSDKTAGVWSRRDNPPLRRLFPQRDIVNVMGSIKHQSTLDLHGDTALHFGATGIVTPRVLTYPDVYAPHHFDPNMGQKLRLVSANEFMRIDSSYVLTEVRVAVNADGSDRCELSLCQEELFDAESFTSP</sequence>
<dbReference type="AlphaFoldDB" id="A0A3Q9FVR2"/>
<dbReference type="EMBL" id="CP034587">
    <property type="protein sequence ID" value="AZQ70290.1"/>
    <property type="molecule type" value="Genomic_DNA"/>
</dbReference>
<dbReference type="Proteomes" id="UP000267900">
    <property type="component" value="Chromosome"/>
</dbReference>
<dbReference type="RefSeq" id="WP_126912855.1">
    <property type="nucleotide sequence ID" value="NZ_CP034587.1"/>
</dbReference>